<proteinExistence type="predicted"/>
<evidence type="ECO:0000313" key="2">
    <source>
        <dbReference type="EMBL" id="CAD8815082.1"/>
    </source>
</evidence>
<gene>
    <name evidence="2" type="ORF">OMED0930_LOCUS6202</name>
</gene>
<accession>A0A7S0Z9R1</accession>
<feature type="compositionally biased region" description="Low complexity" evidence="1">
    <location>
        <begin position="32"/>
        <end position="44"/>
    </location>
</feature>
<sequence length="480" mass="53102">MGVDAHVMGGANDDEARASVGLLSRRRDGRTASSSSSASASSEWRTNVVAALTATACAALAVAASRAAGGSSSATSVSSSSPFVNPRLGMMIPDTEVLKERLMAREDVRPGVTEHAATAPEAGEMQSQNVFEDTEVEEDDDGLITEDEVRDFEIKAWPWPTDTTCKGDRVVFPPKLTPTRANHWRESAFAMNFWRLPRSRNYQMFDAEAVREGFCMAGQVQVNVVAVMDDEKSCAFAKRHYDEGAKRYPLDKSAWLGRGTFMCNVLKPSEFKYTLHKGCHAHNAIELNRVPSLIHALDYINEEAARTGAKTYKYIYYVDPEEFDLKLTLHRTFSPTLNVAYGDKFRIGCRRSATTERSNNCQAGVQKSPIRPYLTRIMGGSVDAVRALAEAMDTFMNEFVPLRKPDDSYHFSINDDGIVENAVTKQPGCVCPSDEEVLSEMAHRDEYANLFAMRDADAQGKLHGATCGWVQWKSGLRSED</sequence>
<name>A0A7S0Z9R1_9CHLO</name>
<dbReference type="AlphaFoldDB" id="A0A7S0Z9R1"/>
<feature type="region of interest" description="Disordered" evidence="1">
    <location>
        <begin position="16"/>
        <end position="44"/>
    </location>
</feature>
<organism evidence="2">
    <name type="scientific">Ostreococcus mediterraneus</name>
    <dbReference type="NCBI Taxonomy" id="1486918"/>
    <lineage>
        <taxon>Eukaryota</taxon>
        <taxon>Viridiplantae</taxon>
        <taxon>Chlorophyta</taxon>
        <taxon>Mamiellophyceae</taxon>
        <taxon>Mamiellales</taxon>
        <taxon>Bathycoccaceae</taxon>
        <taxon>Ostreococcus</taxon>
    </lineage>
</organism>
<protein>
    <submittedName>
        <fullName evidence="2">Uncharacterized protein</fullName>
    </submittedName>
</protein>
<evidence type="ECO:0000256" key="1">
    <source>
        <dbReference type="SAM" id="MobiDB-lite"/>
    </source>
</evidence>
<reference evidence="2" key="1">
    <citation type="submission" date="2021-01" db="EMBL/GenBank/DDBJ databases">
        <authorList>
            <person name="Corre E."/>
            <person name="Pelletier E."/>
            <person name="Niang G."/>
            <person name="Scheremetjew M."/>
            <person name="Finn R."/>
            <person name="Kale V."/>
            <person name="Holt S."/>
            <person name="Cochrane G."/>
            <person name="Meng A."/>
            <person name="Brown T."/>
            <person name="Cohen L."/>
        </authorList>
    </citation>
    <scope>NUCLEOTIDE SEQUENCE</scope>
    <source>
        <strain evidence="2">Clade-D-RCC1621</strain>
    </source>
</reference>
<dbReference type="EMBL" id="HBFO01008744">
    <property type="protein sequence ID" value="CAD8815082.1"/>
    <property type="molecule type" value="Transcribed_RNA"/>
</dbReference>